<dbReference type="Proteomes" id="UP000216429">
    <property type="component" value="Unassembled WGS sequence"/>
</dbReference>
<accession>A0A261VA03</accession>
<evidence type="ECO:0000259" key="1">
    <source>
        <dbReference type="Pfam" id="PF23544"/>
    </source>
</evidence>
<feature type="domain" description="AtuA-like ferredoxin-fold" evidence="1">
    <location>
        <begin position="4"/>
        <end position="101"/>
    </location>
</feature>
<dbReference type="EMBL" id="NEVU01000003">
    <property type="protein sequence ID" value="OZI70994.1"/>
    <property type="molecule type" value="Genomic_DNA"/>
</dbReference>
<dbReference type="AlphaFoldDB" id="A0A261VA03"/>
<proteinExistence type="predicted"/>
<dbReference type="PANTHER" id="PTHR47708">
    <property type="match status" value="1"/>
</dbReference>
<protein>
    <recommendedName>
        <fullName evidence="1">AtuA-like ferredoxin-fold domain-containing protein</fullName>
    </recommendedName>
</protein>
<dbReference type="RefSeq" id="WP_026383817.1">
    <property type="nucleotide sequence ID" value="NZ_NEVU01000003.1"/>
</dbReference>
<dbReference type="InterPro" id="IPR056362">
    <property type="entry name" value="AtuA-like_ferredoxin_dom"/>
</dbReference>
<keyword evidence="3" id="KW-1185">Reference proteome</keyword>
<evidence type="ECO:0000313" key="2">
    <source>
        <dbReference type="EMBL" id="OZI70994.1"/>
    </source>
</evidence>
<dbReference type="OrthoDB" id="21390at2"/>
<name>A0A261VA03_9BORD</name>
<sequence>MTLQVKDIAYVRSGDKGDVCSVGLVARGPQEYAQLLASVTPADVKGLYGDWVQGEVECHPMDNIGAMMVIMRHALGGGATRTLRLDQTGKSLGHALLRLPVRDPS</sequence>
<organism evidence="2 3">
    <name type="scientific">Bordetella genomosp. 12</name>
    <dbReference type="NCBI Taxonomy" id="463035"/>
    <lineage>
        <taxon>Bacteria</taxon>
        <taxon>Pseudomonadati</taxon>
        <taxon>Pseudomonadota</taxon>
        <taxon>Betaproteobacteria</taxon>
        <taxon>Burkholderiales</taxon>
        <taxon>Alcaligenaceae</taxon>
        <taxon>Bordetella</taxon>
    </lineage>
</organism>
<gene>
    <name evidence="2" type="ORF">CAL22_13955</name>
</gene>
<reference evidence="3" key="1">
    <citation type="submission" date="2017-05" db="EMBL/GenBank/DDBJ databases">
        <title>Complete and WGS of Bordetella genogroups.</title>
        <authorList>
            <person name="Spilker T."/>
            <person name="Lipuma J."/>
        </authorList>
    </citation>
    <scope>NUCLEOTIDE SEQUENCE [LARGE SCALE GENOMIC DNA]</scope>
    <source>
        <strain evidence="3">AU6712</strain>
    </source>
</reference>
<comment type="caution">
    <text evidence="2">The sequence shown here is derived from an EMBL/GenBank/DDBJ whole genome shotgun (WGS) entry which is preliminary data.</text>
</comment>
<dbReference type="Pfam" id="PF23544">
    <property type="entry name" value="AtuA_ferredoxin"/>
    <property type="match status" value="1"/>
</dbReference>
<dbReference type="PANTHER" id="PTHR47708:SF2">
    <property type="entry name" value="SI:CH73-132F6.5"/>
    <property type="match status" value="1"/>
</dbReference>
<evidence type="ECO:0000313" key="3">
    <source>
        <dbReference type="Proteomes" id="UP000216429"/>
    </source>
</evidence>